<name>A0ABS2KDE4_9GAMM</name>
<evidence type="ECO:0000313" key="2">
    <source>
        <dbReference type="EMBL" id="MBM7129065.1"/>
    </source>
</evidence>
<evidence type="ECO:0000256" key="1">
    <source>
        <dbReference type="SAM" id="SignalP"/>
    </source>
</evidence>
<gene>
    <name evidence="2" type="ORF">ISS99_05985</name>
</gene>
<keyword evidence="3" id="KW-1185">Reference proteome</keyword>
<protein>
    <recommendedName>
        <fullName evidence="4">Adhesin</fullName>
    </recommendedName>
</protein>
<reference evidence="2" key="1">
    <citation type="submission" date="2020-10" db="EMBL/GenBank/DDBJ databases">
        <title>Phylogeny of dyella-like bacteria.</title>
        <authorList>
            <person name="Fu J."/>
        </authorList>
    </citation>
    <scope>NUCLEOTIDE SEQUENCE</scope>
    <source>
        <strain evidence="2">DHON07</strain>
    </source>
</reference>
<evidence type="ECO:0000313" key="3">
    <source>
        <dbReference type="Proteomes" id="UP001430193"/>
    </source>
</evidence>
<feature type="chain" id="PRO_5045166527" description="Adhesin" evidence="1">
    <location>
        <begin position="20"/>
        <end position="308"/>
    </location>
</feature>
<dbReference type="RefSeq" id="WP_204630694.1">
    <property type="nucleotide sequence ID" value="NZ_BSOC01000004.1"/>
</dbReference>
<feature type="signal peptide" evidence="1">
    <location>
        <begin position="1"/>
        <end position="19"/>
    </location>
</feature>
<organism evidence="2 3">
    <name type="scientific">Dyella mobilis</name>
    <dbReference type="NCBI Taxonomy" id="1849582"/>
    <lineage>
        <taxon>Bacteria</taxon>
        <taxon>Pseudomonadati</taxon>
        <taxon>Pseudomonadota</taxon>
        <taxon>Gammaproteobacteria</taxon>
        <taxon>Lysobacterales</taxon>
        <taxon>Rhodanobacteraceae</taxon>
        <taxon>Dyella</taxon>
    </lineage>
</organism>
<proteinExistence type="predicted"/>
<keyword evidence="1" id="KW-0732">Signal</keyword>
<sequence>MNANLRRTLIALAISSVFAGPMAYAKHHHAQPDTGTAAASNQQSTEHDKVINKSGVQNTSTIGSNAGQSASGNLGVNVASGDNNAQSNVAAIASEDDTTKTDDVAFLGSDQRNRHNFTLNDKTQNTAKVSSGDFNSDSGNVGVNVASGDGNQQSNTMSMASSNSSDTDLSFAFAGAGQSVSHDRTINIGNTNKASIGDAFNGDSGNIGANVAAGDNNQQLNALSASVAPGTAYAMAAASVDQRSHGNTTVNDPAYSWCDTIATTNTASIAAGALSNDNGNIGIDVASGTGNMQANIMSLGAANSNGKP</sequence>
<comment type="caution">
    <text evidence="2">The sequence shown here is derived from an EMBL/GenBank/DDBJ whole genome shotgun (WGS) entry which is preliminary data.</text>
</comment>
<dbReference type="EMBL" id="JADIKF010000037">
    <property type="protein sequence ID" value="MBM7129065.1"/>
    <property type="molecule type" value="Genomic_DNA"/>
</dbReference>
<evidence type="ECO:0008006" key="4">
    <source>
        <dbReference type="Google" id="ProtNLM"/>
    </source>
</evidence>
<dbReference type="Proteomes" id="UP001430193">
    <property type="component" value="Unassembled WGS sequence"/>
</dbReference>
<accession>A0ABS2KDE4</accession>